<feature type="domain" description="Calcineurin-like phosphoesterase" evidence="1">
    <location>
        <begin position="5"/>
        <end position="197"/>
    </location>
</feature>
<comment type="caution">
    <text evidence="3">The sequence shown here is derived from an EMBL/GenBank/DDBJ whole genome shotgun (WGS) entry which is preliminary data.</text>
</comment>
<evidence type="ECO:0000313" key="4">
    <source>
        <dbReference type="EMBL" id="NFN34515.1"/>
    </source>
</evidence>
<dbReference type="RefSeq" id="WP_012450452.1">
    <property type="nucleotide sequence ID" value="NZ_CP010520.1"/>
</dbReference>
<name>A0A0C2SFE4_CLOBO</name>
<dbReference type="OrthoDB" id="8610138at2"/>
<gene>
    <name evidence="2" type="ORF">EXM65_15105</name>
    <name evidence="3" type="ORF">FC774_05590</name>
    <name evidence="4" type="ORF">FDB51_05080</name>
</gene>
<dbReference type="Proteomes" id="UP000476820">
    <property type="component" value="Unassembled WGS sequence"/>
</dbReference>
<dbReference type="PANTHER" id="PTHR31302:SF22">
    <property type="entry name" value="PHOSPHOESTERASE"/>
    <property type="match status" value="1"/>
</dbReference>
<dbReference type="InterPro" id="IPR029052">
    <property type="entry name" value="Metallo-depent_PP-like"/>
</dbReference>
<reference evidence="2 5" key="1">
    <citation type="submission" date="2019-02" db="EMBL/GenBank/DDBJ databases">
        <title>Genome sequencing of Clostridium botulinum clinical isolates.</title>
        <authorList>
            <person name="Brunt J."/>
            <person name="Van Vliet A.H.M."/>
            <person name="Stringer S.C."/>
            <person name="Grant K.A."/>
            <person name="Carter A.C."/>
            <person name="Peck M.W."/>
        </authorList>
    </citation>
    <scope>NUCLEOTIDE SEQUENCE [LARGE SCALE GENOMIC DNA]</scope>
    <source>
        <strain evidence="2 5">H113700579</strain>
    </source>
</reference>
<protein>
    <submittedName>
        <fullName evidence="3">Serine/threonine protein phosphatase</fullName>
    </submittedName>
</protein>
<dbReference type="InterPro" id="IPR014578">
    <property type="entry name" value="Pesterase_CT488"/>
</dbReference>
<dbReference type="SUPFAM" id="SSF56300">
    <property type="entry name" value="Metallo-dependent phosphatases"/>
    <property type="match status" value="1"/>
</dbReference>
<organism evidence="3 7">
    <name type="scientific">Clostridium botulinum</name>
    <dbReference type="NCBI Taxonomy" id="1491"/>
    <lineage>
        <taxon>Bacteria</taxon>
        <taxon>Bacillati</taxon>
        <taxon>Bacillota</taxon>
        <taxon>Clostridia</taxon>
        <taxon>Eubacteriales</taxon>
        <taxon>Clostridiaceae</taxon>
        <taxon>Clostridium</taxon>
    </lineage>
</organism>
<dbReference type="EMBL" id="SWVK01000005">
    <property type="protein sequence ID" value="NFN34515.1"/>
    <property type="molecule type" value="Genomic_DNA"/>
</dbReference>
<dbReference type="Pfam" id="PF00149">
    <property type="entry name" value="Metallophos"/>
    <property type="match status" value="1"/>
</dbReference>
<dbReference type="PANTHER" id="PTHR31302">
    <property type="entry name" value="TRANSMEMBRANE PROTEIN WITH METALLOPHOSPHOESTERASE DOMAIN-RELATED"/>
    <property type="match status" value="1"/>
</dbReference>
<sequence>MALYTISDLHLAMNVEKPMDIFGENWAGHCEKIKKNWLEKVKADDMVLIAGDISWSLKESDSKFDLDWIDSLPGKKIISKGNHDYWWGSISKLNKLYENTKFLQNNFYVYKNYAICGTRGWICPGGDKYSSKDEKIYSREQIRLKLSLEAAKSNGYEDIIVMIHYPPTNDKFEESAFLEIFKEYGVKKVIYGHLHGPSLKGNLLNGDLDGIEYILSSADYLDFNPKLIIE</sequence>
<evidence type="ECO:0000313" key="3">
    <source>
        <dbReference type="EMBL" id="NFF87346.1"/>
    </source>
</evidence>
<dbReference type="Gene3D" id="3.60.21.10">
    <property type="match status" value="1"/>
</dbReference>
<proteinExistence type="predicted"/>
<dbReference type="InterPro" id="IPR004843">
    <property type="entry name" value="Calcineurin-like_PHP"/>
</dbReference>
<dbReference type="AlphaFoldDB" id="A0A0C2SFE4"/>
<evidence type="ECO:0000259" key="1">
    <source>
        <dbReference type="Pfam" id="PF00149"/>
    </source>
</evidence>
<dbReference type="EMBL" id="SGKU01000052">
    <property type="protein sequence ID" value="NFA43856.1"/>
    <property type="molecule type" value="Genomic_DNA"/>
</dbReference>
<reference evidence="6 7" key="2">
    <citation type="submission" date="2019-04" db="EMBL/GenBank/DDBJ databases">
        <title>Genome sequencing of Clostridium botulinum Groups I-IV and Clostridium butyricum.</title>
        <authorList>
            <person name="Brunt J."/>
            <person name="Van Vliet A.H.M."/>
            <person name="Stringer S.C."/>
            <person name="Carter A.T."/>
            <person name="Peck M.W."/>
        </authorList>
    </citation>
    <scope>NUCLEOTIDE SEQUENCE [LARGE SCALE GENOMIC DNA]</scope>
    <source>
        <strain evidence="3 7">1605</strain>
        <strain evidence="4 6">CB-K-33E</strain>
    </source>
</reference>
<dbReference type="InterPro" id="IPR051158">
    <property type="entry name" value="Metallophosphoesterase_sf"/>
</dbReference>
<dbReference type="Proteomes" id="UP000472355">
    <property type="component" value="Unassembled WGS sequence"/>
</dbReference>
<dbReference type="PIRSF" id="PIRSF033094">
    <property type="entry name" value="Pesterase_CT488"/>
    <property type="match status" value="1"/>
</dbReference>
<dbReference type="GO" id="GO:0016787">
    <property type="term" value="F:hydrolase activity"/>
    <property type="evidence" value="ECO:0007669"/>
    <property type="project" value="InterPro"/>
</dbReference>
<dbReference type="EMBL" id="SWOV01000010">
    <property type="protein sequence ID" value="NFF87346.1"/>
    <property type="molecule type" value="Genomic_DNA"/>
</dbReference>
<evidence type="ECO:0000313" key="2">
    <source>
        <dbReference type="EMBL" id="NFA43856.1"/>
    </source>
</evidence>
<evidence type="ECO:0000313" key="7">
    <source>
        <dbReference type="Proteomes" id="UP000476820"/>
    </source>
</evidence>
<evidence type="ECO:0000313" key="5">
    <source>
        <dbReference type="Proteomes" id="UP000472355"/>
    </source>
</evidence>
<dbReference type="Proteomes" id="UP000473681">
    <property type="component" value="Unassembled WGS sequence"/>
</dbReference>
<accession>A0A0C2SFE4</accession>
<evidence type="ECO:0000313" key="6">
    <source>
        <dbReference type="Proteomes" id="UP000473681"/>
    </source>
</evidence>